<organism evidence="4 5">
    <name type="scientific">Hypsibius exemplaris</name>
    <name type="common">Freshwater tardigrade</name>
    <dbReference type="NCBI Taxonomy" id="2072580"/>
    <lineage>
        <taxon>Eukaryota</taxon>
        <taxon>Metazoa</taxon>
        <taxon>Ecdysozoa</taxon>
        <taxon>Tardigrada</taxon>
        <taxon>Eutardigrada</taxon>
        <taxon>Parachela</taxon>
        <taxon>Hypsibioidea</taxon>
        <taxon>Hypsibiidae</taxon>
        <taxon>Hypsibius</taxon>
    </lineage>
</organism>
<dbReference type="AlphaFoldDB" id="A0A1W0W8Z4"/>
<evidence type="ECO:0000256" key="2">
    <source>
        <dbReference type="SAM" id="SignalP"/>
    </source>
</evidence>
<dbReference type="PROSITE" id="PS51408">
    <property type="entry name" value="TRANSFERRIN_LIKE_4"/>
    <property type="match status" value="2"/>
</dbReference>
<feature type="chain" id="PRO_5012144856" evidence="2">
    <location>
        <begin position="18"/>
        <end position="928"/>
    </location>
</feature>
<feature type="domain" description="Transferrin-like" evidence="3">
    <location>
        <begin position="486"/>
        <end position="820"/>
    </location>
</feature>
<gene>
    <name evidence="4" type="ORF">BV898_14025</name>
</gene>
<protein>
    <submittedName>
        <fullName evidence="4">Melanotransferrin</fullName>
    </submittedName>
</protein>
<sequence>MALFGVLFLVGLGLTAAQYQPYQQQNQQQPQQSSYGSPSQSYGGQSSQGSQSWNSQPQQQQNPYGAQDPYNSRPGQVNNNNNNNPNFYNNAGGGVGANPNSRAGVPFRFCTVTDEEQQFCQTMIYQLAQNNMRSAALPGARQKRRDSVRFSYTCVRAVDKLECMKWVGMTQPKADVVLVTPGEAYVGRDHGLIPLAYERIGQEGSYFEDQVVAVIRADRNINDVGALRGKSACFGPVGDSTWDHVMAFLRTSQTGLSTPPCNGNYMDSAQGFFGDMCAPYDIRKFSDAENARYAKVCSLCSQSCAVVPNMPADFALNCFLQNERVDVAFLQASVLRQAISSGSFPQPHMYQVLCPQSETGPLPLVQQVQGGFTRSVQEWSECYLGRTPTNVWLTRQGIENFEDMTQRLFEIFTSGGGNTLQPNGAPSPRSQWLDLFFTGRYSDNQRVTRFTMVRGIGNTPEEMDKYLSGFTQYIEDKVSCSLQEKAKWCTTSKADQERCLVMQKAFKAYRLRPELECEIPVKNSYVCLEKIQQNKTDLALIDIGDLVTAGNYYNAIQIAQERYLVQDPQSGSSGPIDELYSVAIVRDAGIKSLADLRGKRACFTGLWEAQGFMLPMDAIKKQVNGDYSDGRHLQTAEDFFGDSCLPGLADGEPINFKNEQPKDKLCRQCEGGQTGCSRGGDKKYTGPLGALKCLRDGKGDVAFVPHTVLSEIPQTEKQSFYLVCNGAFQSLDSYASCNQGKAPGSVLVTNRYKQPQEKRRLQEMILTASQLFSSDLSSQYQPGGNAQSLTSSGSDRSRRTFKMFGKRNRTDINQYGPINSGQFNFPAPGAAGPNSWSSNPTAVGVFPIPVAVWTDPAEYAIFGPSAYDLRSFGDLNTTSVGDALQSFLTIGERSDWKRWYETGHGSRLSAAGVTMMFLFGLLSRVLLL</sequence>
<reference evidence="5" key="1">
    <citation type="submission" date="2017-01" db="EMBL/GenBank/DDBJ databases">
        <title>Comparative genomics of anhydrobiosis in the tardigrade Hypsibius dujardini.</title>
        <authorList>
            <person name="Yoshida Y."/>
            <person name="Koutsovoulos G."/>
            <person name="Laetsch D."/>
            <person name="Stevens L."/>
            <person name="Kumar S."/>
            <person name="Horikawa D."/>
            <person name="Ishino K."/>
            <person name="Komine S."/>
            <person name="Tomita M."/>
            <person name="Blaxter M."/>
            <person name="Arakawa K."/>
        </authorList>
    </citation>
    <scope>NUCLEOTIDE SEQUENCE [LARGE SCALE GENOMIC DNA]</scope>
    <source>
        <strain evidence="5">Z151</strain>
    </source>
</reference>
<dbReference type="GO" id="GO:0006826">
    <property type="term" value="P:iron ion transport"/>
    <property type="evidence" value="ECO:0007669"/>
    <property type="project" value="TreeGrafter"/>
</dbReference>
<dbReference type="Proteomes" id="UP000192578">
    <property type="component" value="Unassembled WGS sequence"/>
</dbReference>
<feature type="region of interest" description="Disordered" evidence="1">
    <location>
        <begin position="777"/>
        <end position="799"/>
    </location>
</feature>
<dbReference type="GO" id="GO:0005615">
    <property type="term" value="C:extracellular space"/>
    <property type="evidence" value="ECO:0007669"/>
    <property type="project" value="TreeGrafter"/>
</dbReference>
<feature type="compositionally biased region" description="Low complexity" evidence="1">
    <location>
        <begin position="23"/>
        <end position="65"/>
    </location>
</feature>
<keyword evidence="5" id="KW-1185">Reference proteome</keyword>
<dbReference type="EMBL" id="MTYJ01000164">
    <property type="protein sequence ID" value="OQV11681.1"/>
    <property type="molecule type" value="Genomic_DNA"/>
</dbReference>
<dbReference type="Pfam" id="PF00405">
    <property type="entry name" value="Transferrin"/>
    <property type="match status" value="2"/>
</dbReference>
<evidence type="ECO:0000313" key="4">
    <source>
        <dbReference type="EMBL" id="OQV11681.1"/>
    </source>
</evidence>
<name>A0A1W0W8Z4_HYPEX</name>
<accession>A0A1W0W8Z4</accession>
<evidence type="ECO:0000313" key="5">
    <source>
        <dbReference type="Proteomes" id="UP000192578"/>
    </source>
</evidence>
<dbReference type="GO" id="GO:0005769">
    <property type="term" value="C:early endosome"/>
    <property type="evidence" value="ECO:0007669"/>
    <property type="project" value="TreeGrafter"/>
</dbReference>
<feature type="compositionally biased region" description="Polar residues" evidence="1">
    <location>
        <begin position="777"/>
        <end position="794"/>
    </location>
</feature>
<dbReference type="GO" id="GO:0005886">
    <property type="term" value="C:plasma membrane"/>
    <property type="evidence" value="ECO:0007669"/>
    <property type="project" value="TreeGrafter"/>
</dbReference>
<keyword evidence="2" id="KW-0732">Signal</keyword>
<feature type="domain" description="Transferrin-like" evidence="3">
    <location>
        <begin position="107"/>
        <end position="475"/>
    </location>
</feature>
<dbReference type="InterPro" id="IPR001156">
    <property type="entry name" value="Transferrin-like_dom"/>
</dbReference>
<dbReference type="OrthoDB" id="5914301at2759"/>
<evidence type="ECO:0000256" key="1">
    <source>
        <dbReference type="SAM" id="MobiDB-lite"/>
    </source>
</evidence>
<dbReference type="PANTHER" id="PTHR11485">
    <property type="entry name" value="TRANSFERRIN"/>
    <property type="match status" value="1"/>
</dbReference>
<feature type="region of interest" description="Disordered" evidence="1">
    <location>
        <begin position="23"/>
        <end position="95"/>
    </location>
</feature>
<evidence type="ECO:0000259" key="3">
    <source>
        <dbReference type="PROSITE" id="PS51408"/>
    </source>
</evidence>
<feature type="compositionally biased region" description="Low complexity" evidence="1">
    <location>
        <begin position="78"/>
        <end position="90"/>
    </location>
</feature>
<dbReference type="CDD" id="cd13529">
    <property type="entry name" value="PBP2_transferrin"/>
    <property type="match status" value="1"/>
</dbReference>
<dbReference type="PANTHER" id="PTHR11485:SF29">
    <property type="entry name" value="TRANSFERRIN 2"/>
    <property type="match status" value="1"/>
</dbReference>
<feature type="signal peptide" evidence="2">
    <location>
        <begin position="1"/>
        <end position="17"/>
    </location>
</feature>
<dbReference type="SUPFAM" id="SSF53850">
    <property type="entry name" value="Periplasmic binding protein-like II"/>
    <property type="match status" value="2"/>
</dbReference>
<comment type="caution">
    <text evidence="4">The sequence shown here is derived from an EMBL/GenBank/DDBJ whole genome shotgun (WGS) entry which is preliminary data.</text>
</comment>
<dbReference type="Gene3D" id="3.40.190.10">
    <property type="entry name" value="Periplasmic binding protein-like II"/>
    <property type="match status" value="4"/>
</dbReference>
<dbReference type="GO" id="GO:0055037">
    <property type="term" value="C:recycling endosome"/>
    <property type="evidence" value="ECO:0007669"/>
    <property type="project" value="TreeGrafter"/>
</dbReference>
<dbReference type="SMART" id="SM00094">
    <property type="entry name" value="TR_FER"/>
    <property type="match status" value="1"/>
</dbReference>
<proteinExistence type="predicted"/>